<dbReference type="AlphaFoldDB" id="A0A3E4LX99"/>
<accession>A0A3E4LX99</accession>
<comment type="caution">
    <text evidence="1">The sequence shown here is derived from an EMBL/GenBank/DDBJ whole genome shotgun (WGS) entry which is preliminary data.</text>
</comment>
<reference evidence="1 2" key="1">
    <citation type="submission" date="2018-08" db="EMBL/GenBank/DDBJ databases">
        <title>A genome reference for cultivated species of the human gut microbiota.</title>
        <authorList>
            <person name="Zou Y."/>
            <person name="Xue W."/>
            <person name="Luo G."/>
        </authorList>
    </citation>
    <scope>NUCLEOTIDE SEQUENCE [LARGE SCALE GENOMIC DNA]</scope>
    <source>
        <strain evidence="1 2">TF11-7</strain>
    </source>
</reference>
<evidence type="ECO:0000313" key="2">
    <source>
        <dbReference type="Proteomes" id="UP000260793"/>
    </source>
</evidence>
<organism evidence="1 2">
    <name type="scientific">[Ruminococcus] lactaris</name>
    <dbReference type="NCBI Taxonomy" id="46228"/>
    <lineage>
        <taxon>Bacteria</taxon>
        <taxon>Bacillati</taxon>
        <taxon>Bacillota</taxon>
        <taxon>Clostridia</taxon>
        <taxon>Lachnospirales</taxon>
        <taxon>Lachnospiraceae</taxon>
        <taxon>Mediterraneibacter</taxon>
    </lineage>
</organism>
<protein>
    <submittedName>
        <fullName evidence="1">Uncharacterized protein</fullName>
    </submittedName>
</protein>
<dbReference type="RefSeq" id="WP_117687729.1">
    <property type="nucleotide sequence ID" value="NZ_QSQN01000005.1"/>
</dbReference>
<sequence>MLEKGKSYEVKEWFANKIAQEMGRNIESCDVFAVIKETEKAVYALLNLGCDRRKTTWVPKSCLIQHEVGEDEKGFMKHETIFEEDYEKCVEFFKEHWRDFK</sequence>
<name>A0A3E4LX99_9FIRM</name>
<dbReference type="Proteomes" id="UP000260793">
    <property type="component" value="Unassembled WGS sequence"/>
</dbReference>
<dbReference type="EMBL" id="QSQN01000005">
    <property type="protein sequence ID" value="RGK41966.1"/>
    <property type="molecule type" value="Genomic_DNA"/>
</dbReference>
<evidence type="ECO:0000313" key="1">
    <source>
        <dbReference type="EMBL" id="RGK41966.1"/>
    </source>
</evidence>
<gene>
    <name evidence="1" type="ORF">DXD17_02745</name>
</gene>
<proteinExistence type="predicted"/>